<evidence type="ECO:0000313" key="8">
    <source>
        <dbReference type="EMBL" id="KXA91330.1"/>
    </source>
</evidence>
<comment type="subcellular location">
    <subcellularLocation>
        <location evidence="5">Cytoplasm</location>
    </subcellularLocation>
</comment>
<sequence length="310" mass="34265">MVEEVRHFTSIQDLSKDGLLRVLEKSGSFKEMAAEEESHEYLYQRTLGMIFAKPSTRTRVSFEVAMTELGGRAIYLGWDTLQLGRGEPISDTAKTLSSYVDVLMARIFEHEKLLELARNSSVPVINGLTDLLHPCQAVADLFTILEVKDRLAGLKLAYIGDGNNVCHSLLFGASKVGMDVSVASPTSYAPEDGVVEDAKAQARETEADINIGEDPEEAVKGADVVYTDVFVSMGQEEERKRRLKDFEGFRINSGLMEIAKDDAIFMHCLPAHRGEEVTAEVIDGPSSVVFQQAENRLHTEKALLVSLFGY</sequence>
<feature type="binding site" evidence="5">
    <location>
        <begin position="268"/>
        <end position="269"/>
    </location>
    <ligand>
        <name>carbamoyl phosphate</name>
        <dbReference type="ChEBI" id="CHEBI:58228"/>
    </ligand>
</feature>
<feature type="binding site" evidence="5">
    <location>
        <position position="82"/>
    </location>
    <ligand>
        <name>carbamoyl phosphate</name>
        <dbReference type="ChEBI" id="CHEBI:58228"/>
    </ligand>
</feature>
<dbReference type="Pfam" id="PF00185">
    <property type="entry name" value="OTCace"/>
    <property type="match status" value="1"/>
</dbReference>
<keyword evidence="3 5" id="KW-0808">Transferase</keyword>
<evidence type="ECO:0000259" key="6">
    <source>
        <dbReference type="Pfam" id="PF00185"/>
    </source>
</evidence>
<dbReference type="GO" id="GO:0042450">
    <property type="term" value="P:L-arginine biosynthetic process via ornithine"/>
    <property type="evidence" value="ECO:0007669"/>
    <property type="project" value="UniProtKB-UniRule"/>
</dbReference>
<feature type="binding site" evidence="5">
    <location>
        <begin position="232"/>
        <end position="233"/>
    </location>
    <ligand>
        <name>L-ornithine</name>
        <dbReference type="ChEBI" id="CHEBI:46911"/>
    </ligand>
</feature>
<comment type="similarity">
    <text evidence="1 5">Belongs to the aspartate/ornithine carbamoyltransferase superfamily. OTCase family.</text>
</comment>
<evidence type="ECO:0000256" key="2">
    <source>
        <dbReference type="ARBA" id="ARBA00013007"/>
    </source>
</evidence>
<feature type="binding site" evidence="5">
    <location>
        <begin position="55"/>
        <end position="58"/>
    </location>
    <ligand>
        <name>carbamoyl phosphate</name>
        <dbReference type="ChEBI" id="CHEBI:58228"/>
    </ligand>
</feature>
<dbReference type="GO" id="GO:0004585">
    <property type="term" value="F:ornithine carbamoyltransferase activity"/>
    <property type="evidence" value="ECO:0007669"/>
    <property type="project" value="UniProtKB-UniRule"/>
</dbReference>
<dbReference type="InterPro" id="IPR036901">
    <property type="entry name" value="Asp/Orn_carbamoylTrfase_sf"/>
</dbReference>
<dbReference type="NCBIfam" id="NF001986">
    <property type="entry name" value="PRK00779.1"/>
    <property type="match status" value="1"/>
</dbReference>
<feature type="binding site" evidence="5">
    <location>
        <position position="106"/>
    </location>
    <ligand>
        <name>carbamoyl phosphate</name>
        <dbReference type="ChEBI" id="CHEBI:58228"/>
    </ligand>
</feature>
<dbReference type="GO" id="GO:0005737">
    <property type="term" value="C:cytoplasm"/>
    <property type="evidence" value="ECO:0007669"/>
    <property type="project" value="UniProtKB-SubCell"/>
</dbReference>
<keyword evidence="5" id="KW-0963">Cytoplasm</keyword>
<evidence type="ECO:0000256" key="3">
    <source>
        <dbReference type="ARBA" id="ARBA00022679"/>
    </source>
</evidence>
<dbReference type="AlphaFoldDB" id="A0A133UAW6"/>
<name>A0A133UAW6_9EURY</name>
<accession>A0A133UAW6</accession>
<dbReference type="Proteomes" id="UP000070163">
    <property type="component" value="Unassembled WGS sequence"/>
</dbReference>
<proteinExistence type="inferred from homology"/>
<protein>
    <recommendedName>
        <fullName evidence="2 5">Ornithine carbamoyltransferase</fullName>
        <shortName evidence="5">OTCase</shortName>
        <ecNumber evidence="2 5">2.1.3.3</ecNumber>
    </recommendedName>
</protein>
<comment type="catalytic activity">
    <reaction evidence="4 5">
        <text>carbamoyl phosphate + L-ornithine = L-citrulline + phosphate + H(+)</text>
        <dbReference type="Rhea" id="RHEA:19513"/>
        <dbReference type="ChEBI" id="CHEBI:15378"/>
        <dbReference type="ChEBI" id="CHEBI:43474"/>
        <dbReference type="ChEBI" id="CHEBI:46911"/>
        <dbReference type="ChEBI" id="CHEBI:57743"/>
        <dbReference type="ChEBI" id="CHEBI:58228"/>
        <dbReference type="EC" id="2.1.3.3"/>
    </reaction>
</comment>
<feature type="binding site" evidence="5">
    <location>
        <begin position="133"/>
        <end position="136"/>
    </location>
    <ligand>
        <name>carbamoyl phosphate</name>
        <dbReference type="ChEBI" id="CHEBI:58228"/>
    </ligand>
</feature>
<gene>
    <name evidence="8" type="ORF">AKJ57_01635</name>
</gene>
<dbReference type="PANTHER" id="PTHR45753:SF3">
    <property type="entry name" value="ORNITHINE TRANSCARBAMYLASE, MITOCHONDRIAL"/>
    <property type="match status" value="1"/>
</dbReference>
<dbReference type="PRINTS" id="PR00102">
    <property type="entry name" value="OTCASE"/>
</dbReference>
<dbReference type="InterPro" id="IPR006131">
    <property type="entry name" value="Asp_carbamoyltransf_Asp/Orn-bd"/>
</dbReference>
<dbReference type="Pfam" id="PF02729">
    <property type="entry name" value="OTCace_N"/>
    <property type="match status" value="1"/>
</dbReference>
<dbReference type="GO" id="GO:0016597">
    <property type="term" value="F:amino acid binding"/>
    <property type="evidence" value="ECO:0007669"/>
    <property type="project" value="InterPro"/>
</dbReference>
<organism evidence="8 9">
    <name type="scientific">candidate division MSBL1 archaeon SCGC-AAA259A05</name>
    <dbReference type="NCBI Taxonomy" id="1698259"/>
    <lineage>
        <taxon>Archaea</taxon>
        <taxon>Methanobacteriati</taxon>
        <taxon>Methanobacteriota</taxon>
        <taxon>candidate division MSBL1</taxon>
    </lineage>
</organism>
<reference evidence="8 9" key="1">
    <citation type="journal article" date="2016" name="Sci. Rep.">
        <title>Metabolic traits of an uncultured archaeal lineage -MSBL1- from brine pools of the Red Sea.</title>
        <authorList>
            <person name="Mwirichia R."/>
            <person name="Alam I."/>
            <person name="Rashid M."/>
            <person name="Vinu M."/>
            <person name="Ba-Alawi W."/>
            <person name="Anthony Kamau A."/>
            <person name="Kamanda Ngugi D."/>
            <person name="Goker M."/>
            <person name="Klenk H.P."/>
            <person name="Bajic V."/>
            <person name="Stingl U."/>
        </authorList>
    </citation>
    <scope>NUCLEOTIDE SEQUENCE [LARGE SCALE GENOMIC DNA]</scope>
    <source>
        <strain evidence="8">SCGC-AAA259A05</strain>
    </source>
</reference>
<feature type="domain" description="Aspartate/ornithine carbamoyltransferase carbamoyl-P binding" evidence="7">
    <location>
        <begin position="6"/>
        <end position="146"/>
    </location>
</feature>
<dbReference type="EMBL" id="LHXJ01000012">
    <property type="protein sequence ID" value="KXA91330.1"/>
    <property type="molecule type" value="Genomic_DNA"/>
</dbReference>
<dbReference type="GO" id="GO:0019240">
    <property type="term" value="P:citrulline biosynthetic process"/>
    <property type="evidence" value="ECO:0007669"/>
    <property type="project" value="TreeGrafter"/>
</dbReference>
<evidence type="ECO:0000256" key="5">
    <source>
        <dbReference type="HAMAP-Rule" id="MF_01109"/>
    </source>
</evidence>
<dbReference type="PRINTS" id="PR00100">
    <property type="entry name" value="AOTCASE"/>
</dbReference>
<evidence type="ECO:0000256" key="4">
    <source>
        <dbReference type="ARBA" id="ARBA00048772"/>
    </source>
</evidence>
<dbReference type="PATRIC" id="fig|1698259.3.peg.159"/>
<keyword evidence="9" id="KW-1185">Reference proteome</keyword>
<feature type="domain" description="Aspartate/ornithine carbamoyltransferase Asp/Orn-binding" evidence="6">
    <location>
        <begin position="153"/>
        <end position="306"/>
    </location>
</feature>
<feature type="binding site" evidence="5">
    <location>
        <position position="228"/>
    </location>
    <ligand>
        <name>L-ornithine</name>
        <dbReference type="ChEBI" id="CHEBI:46911"/>
    </ligand>
</feature>
<dbReference type="NCBIfam" id="TIGR00658">
    <property type="entry name" value="orni_carb_tr"/>
    <property type="match status" value="1"/>
</dbReference>
<dbReference type="FunFam" id="3.40.50.1370:FF:000008">
    <property type="entry name" value="Ornithine carbamoyltransferase"/>
    <property type="match status" value="1"/>
</dbReference>
<dbReference type="PROSITE" id="PS00097">
    <property type="entry name" value="CARBAMOYLTRANSFERASE"/>
    <property type="match status" value="1"/>
</dbReference>
<dbReference type="HAMAP" id="MF_01109">
    <property type="entry name" value="OTCase"/>
    <property type="match status" value="1"/>
</dbReference>
<dbReference type="SUPFAM" id="SSF53671">
    <property type="entry name" value="Aspartate/ornithine carbamoyltransferase"/>
    <property type="match status" value="1"/>
</dbReference>
<dbReference type="InterPro" id="IPR006130">
    <property type="entry name" value="Asp/Orn_carbamoylTrfase"/>
</dbReference>
<dbReference type="InterPro" id="IPR006132">
    <property type="entry name" value="Asp/Orn_carbamoyltranf_P-bd"/>
</dbReference>
<dbReference type="InterPro" id="IPR002292">
    <property type="entry name" value="Orn/put_carbamltrans"/>
</dbReference>
<dbReference type="InterPro" id="IPR024904">
    <property type="entry name" value="OTCase_ArgI"/>
</dbReference>
<dbReference type="Gene3D" id="3.40.50.1370">
    <property type="entry name" value="Aspartate/ornithine carbamoyltransferase"/>
    <property type="match status" value="2"/>
</dbReference>
<feature type="binding site" evidence="5">
    <location>
        <position position="296"/>
    </location>
    <ligand>
        <name>carbamoyl phosphate</name>
        <dbReference type="ChEBI" id="CHEBI:58228"/>
    </ligand>
</feature>
<evidence type="ECO:0000256" key="1">
    <source>
        <dbReference type="ARBA" id="ARBA00007805"/>
    </source>
</evidence>
<dbReference type="EC" id="2.1.3.3" evidence="2 5"/>
<evidence type="ECO:0000313" key="9">
    <source>
        <dbReference type="Proteomes" id="UP000070163"/>
    </source>
</evidence>
<comment type="caution">
    <text evidence="8">The sequence shown here is derived from an EMBL/GenBank/DDBJ whole genome shotgun (WGS) entry which is preliminary data.</text>
</comment>
<evidence type="ECO:0000259" key="7">
    <source>
        <dbReference type="Pfam" id="PF02729"/>
    </source>
</evidence>
<dbReference type="PANTHER" id="PTHR45753">
    <property type="entry name" value="ORNITHINE CARBAMOYLTRANSFERASE, MITOCHONDRIAL"/>
    <property type="match status" value="1"/>
</dbReference>
<feature type="binding site" evidence="5">
    <location>
        <position position="164"/>
    </location>
    <ligand>
        <name>L-ornithine</name>
        <dbReference type="ChEBI" id="CHEBI:46911"/>
    </ligand>
</feature>